<dbReference type="STRING" id="465820.NS263_00545"/>
<feature type="transmembrane region" description="Helical" evidence="2">
    <location>
        <begin position="20"/>
        <end position="41"/>
    </location>
</feature>
<dbReference type="Proteomes" id="UP000072763">
    <property type="component" value="Unassembled WGS sequence"/>
</dbReference>
<dbReference type="EMBL" id="LDRC01000033">
    <property type="protein sequence ID" value="KTR52241.1"/>
    <property type="molecule type" value="Genomic_DNA"/>
</dbReference>
<keyword evidence="2" id="KW-1133">Transmembrane helix</keyword>
<proteinExistence type="predicted"/>
<evidence type="ECO:0000313" key="4">
    <source>
        <dbReference type="Proteomes" id="UP000072763"/>
    </source>
</evidence>
<comment type="caution">
    <text evidence="3">The sequence shown here is derived from an EMBL/GenBank/DDBJ whole genome shotgun (WGS) entry which is preliminary data.</text>
</comment>
<organism evidence="3 4">
    <name type="scientific">Curtobacterium oceanosedimentum</name>
    <dbReference type="NCBI Taxonomy" id="465820"/>
    <lineage>
        <taxon>Bacteria</taxon>
        <taxon>Bacillati</taxon>
        <taxon>Actinomycetota</taxon>
        <taxon>Actinomycetes</taxon>
        <taxon>Micrococcales</taxon>
        <taxon>Microbacteriaceae</taxon>
        <taxon>Curtobacterium</taxon>
    </lineage>
</organism>
<evidence type="ECO:0000313" key="3">
    <source>
        <dbReference type="EMBL" id="KTR52241.1"/>
    </source>
</evidence>
<evidence type="ECO:0000256" key="1">
    <source>
        <dbReference type="SAM" id="MobiDB-lite"/>
    </source>
</evidence>
<reference evidence="3 4" key="1">
    <citation type="journal article" date="2016" name="Front. Microbiol.">
        <title>Genomic Resource of Rice Seed Associated Bacteria.</title>
        <authorList>
            <person name="Midha S."/>
            <person name="Bansal K."/>
            <person name="Sharma S."/>
            <person name="Kumar N."/>
            <person name="Patil P.P."/>
            <person name="Chaudhry V."/>
            <person name="Patil P.B."/>
        </authorList>
    </citation>
    <scope>NUCLEOTIDE SEQUENCE [LARGE SCALE GENOMIC DNA]</scope>
    <source>
        <strain evidence="3 4">NS359</strain>
    </source>
</reference>
<feature type="region of interest" description="Disordered" evidence="1">
    <location>
        <begin position="203"/>
        <end position="235"/>
    </location>
</feature>
<feature type="transmembrane region" description="Helical" evidence="2">
    <location>
        <begin position="61"/>
        <end position="82"/>
    </location>
</feature>
<dbReference type="RefSeq" id="WP_058749504.1">
    <property type="nucleotide sequence ID" value="NZ_LDRC01000033.1"/>
</dbReference>
<dbReference type="PATRIC" id="fig|465820.4.peg.1425"/>
<protein>
    <submittedName>
        <fullName evidence="3">Uncharacterized protein</fullName>
    </submittedName>
</protein>
<evidence type="ECO:0000256" key="2">
    <source>
        <dbReference type="SAM" id="Phobius"/>
    </source>
</evidence>
<gene>
    <name evidence="3" type="ORF">NS359_06745</name>
</gene>
<feature type="compositionally biased region" description="Low complexity" evidence="1">
    <location>
        <begin position="203"/>
        <end position="227"/>
    </location>
</feature>
<dbReference type="AlphaFoldDB" id="A0A147DRA8"/>
<name>A0A147DRA8_9MICO</name>
<keyword evidence="2" id="KW-0812">Transmembrane</keyword>
<dbReference type="OrthoDB" id="5023644at2"/>
<sequence length="302" mass="31348">MTTDDDGTRGSGAPNGEGRASAGGWIVGSIVALFVSWWLALASILSTAGPWSGRWSDGGMILAYLIAAALGFGVPFWGFLSLRRVRRDGRSVRIVGPTVCLLLAALGGVTLLPLPFFQGARMASDAAERAQPPTDGETARTVAEAQEELRSLGDRVVAAMGRDSSAPPAEVVTDTCRLDNHSAGTMVRYSWWYGDGEPSISATAATGSASASASSTTGAPTPSPSATMSDAEGARMSEPALRLLQDEGYELYQRFDGGGGHLSVPDDWHGRATVGQRAEDLLMESGCLVDPGAVDPDAVSGE</sequence>
<accession>A0A147DRA8</accession>
<feature type="transmembrane region" description="Helical" evidence="2">
    <location>
        <begin position="94"/>
        <end position="117"/>
    </location>
</feature>
<keyword evidence="2" id="KW-0472">Membrane</keyword>